<dbReference type="PANTHER" id="PTHR30034:SF5">
    <property type="entry name" value="SECRETION SYSTEM APPARATUS PROTEIN SSAQ"/>
    <property type="match status" value="1"/>
</dbReference>
<evidence type="ECO:0000256" key="1">
    <source>
        <dbReference type="ARBA" id="ARBA00009226"/>
    </source>
</evidence>
<dbReference type="Pfam" id="PF26294">
    <property type="entry name" value="SpaO_N"/>
    <property type="match status" value="1"/>
</dbReference>
<protein>
    <submittedName>
        <fullName evidence="5">Surface presentation of antigens protein SpaO</fullName>
    </submittedName>
</protein>
<feature type="domain" description="SpaO FliM/N C-terminal related" evidence="4">
    <location>
        <begin position="153"/>
        <end position="213"/>
    </location>
</feature>
<evidence type="ECO:0000313" key="5">
    <source>
        <dbReference type="EMBL" id="VVO48416.1"/>
    </source>
</evidence>
<gene>
    <name evidence="5" type="primary">spaO</name>
    <name evidence="5" type="ORF">PS880_00170</name>
</gene>
<dbReference type="Pfam" id="PF26304">
    <property type="entry name" value="FliMN_C_rel"/>
    <property type="match status" value="1"/>
</dbReference>
<dbReference type="AlphaFoldDB" id="A0A5E7GAY0"/>
<evidence type="ECO:0000313" key="6">
    <source>
        <dbReference type="Proteomes" id="UP000375525"/>
    </source>
</evidence>
<dbReference type="GO" id="GO:0050918">
    <property type="term" value="P:positive chemotaxis"/>
    <property type="evidence" value="ECO:0007669"/>
    <property type="project" value="TreeGrafter"/>
</dbReference>
<dbReference type="Pfam" id="PF01052">
    <property type="entry name" value="FliMN_C"/>
    <property type="match status" value="1"/>
</dbReference>
<dbReference type="GO" id="GO:0071978">
    <property type="term" value="P:bacterial-type flagellum-dependent swarming motility"/>
    <property type="evidence" value="ECO:0007669"/>
    <property type="project" value="TreeGrafter"/>
</dbReference>
<dbReference type="RefSeq" id="WP_150778236.1">
    <property type="nucleotide sequence ID" value="NZ_CABVIH010000001.1"/>
</dbReference>
<sequence>MKRDLVLRRISEAEYERHRTLAHWRRNGHEVQLARPVKAMRYLSFWAQGAQGLWQGIIQPQQWLVNVLPQLPELLSGNVTDDDVLDLFSAAVRPVEINEELLDYNRLFEFSLVQSAEVADIDLPVIPTVQCSLLLLVAPGIPKRPAVVQPWVERMPLKLRCLLGTTTLTANQLMYLAPGDVLCIAIQTNVAILSDRCVGSFTVNNEGISMQYDTDSTHPSLQGSPIAEVSVKLEFVLEERTVNLLELNEMVGGQVIPLESDAIRKVEVRAGGQAIAIGELIQMDERLGVELLEVYAESTP</sequence>
<dbReference type="SUPFAM" id="SSF101801">
    <property type="entry name" value="Surface presentation of antigens (SPOA)"/>
    <property type="match status" value="2"/>
</dbReference>
<dbReference type="InterPro" id="IPR058804">
    <property type="entry name" value="SpaO_N"/>
</dbReference>
<dbReference type="EMBL" id="CABVIH010000001">
    <property type="protein sequence ID" value="VVO48416.1"/>
    <property type="molecule type" value="Genomic_DNA"/>
</dbReference>
<comment type="similarity">
    <text evidence="1">Belongs to the FliN/MopA/SpaO family.</text>
</comment>
<name>A0A5E7GAY0_PSEFL</name>
<dbReference type="InterPro" id="IPR001543">
    <property type="entry name" value="FliN-like_C"/>
</dbReference>
<feature type="domain" description="Flagellar motor switch protein FliN-like C-terminal" evidence="2">
    <location>
        <begin position="226"/>
        <end position="294"/>
    </location>
</feature>
<organism evidence="5 6">
    <name type="scientific">Pseudomonas fluorescens</name>
    <dbReference type="NCBI Taxonomy" id="294"/>
    <lineage>
        <taxon>Bacteria</taxon>
        <taxon>Pseudomonadati</taxon>
        <taxon>Pseudomonadota</taxon>
        <taxon>Gammaproteobacteria</taxon>
        <taxon>Pseudomonadales</taxon>
        <taxon>Pseudomonadaceae</taxon>
        <taxon>Pseudomonas</taxon>
    </lineage>
</organism>
<proteinExistence type="inferred from homology"/>
<accession>A0A5E7GAY0</accession>
<evidence type="ECO:0000259" key="2">
    <source>
        <dbReference type="Pfam" id="PF01052"/>
    </source>
</evidence>
<dbReference type="PANTHER" id="PTHR30034">
    <property type="entry name" value="FLAGELLAR MOTOR SWITCH PROTEIN FLIM"/>
    <property type="match status" value="1"/>
</dbReference>
<feature type="domain" description="SpaO N-terminal" evidence="3">
    <location>
        <begin position="7"/>
        <end position="134"/>
    </location>
</feature>
<dbReference type="OrthoDB" id="7031612at2"/>
<dbReference type="InterPro" id="IPR036429">
    <property type="entry name" value="SpoA-like_sf"/>
</dbReference>
<dbReference type="Proteomes" id="UP000375525">
    <property type="component" value="Unassembled WGS sequence"/>
</dbReference>
<dbReference type="Gene3D" id="2.30.330.10">
    <property type="entry name" value="SpoA-like"/>
    <property type="match status" value="1"/>
</dbReference>
<dbReference type="InterPro" id="IPR058805">
    <property type="entry name" value="SpaO_FliMN_C_rel"/>
</dbReference>
<reference evidence="5 6" key="1">
    <citation type="submission" date="2019-09" db="EMBL/GenBank/DDBJ databases">
        <authorList>
            <person name="Chandra G."/>
            <person name="Truman W A."/>
        </authorList>
    </citation>
    <scope>NUCLEOTIDE SEQUENCE [LARGE SCALE GENOMIC DNA]</scope>
    <source>
        <strain evidence="5">PS880</strain>
    </source>
</reference>
<evidence type="ECO:0000259" key="3">
    <source>
        <dbReference type="Pfam" id="PF26294"/>
    </source>
</evidence>
<evidence type="ECO:0000259" key="4">
    <source>
        <dbReference type="Pfam" id="PF26304"/>
    </source>
</evidence>